<dbReference type="EMBL" id="WWEQ01000103">
    <property type="protein sequence ID" value="MYM20945.1"/>
    <property type="molecule type" value="Genomic_DNA"/>
</dbReference>
<feature type="compositionally biased region" description="Polar residues" evidence="1">
    <location>
        <begin position="171"/>
        <end position="183"/>
    </location>
</feature>
<dbReference type="RefSeq" id="WP_160954346.1">
    <property type="nucleotide sequence ID" value="NZ_WWEQ01000103.1"/>
</dbReference>
<keyword evidence="4" id="KW-1185">Reference proteome</keyword>
<proteinExistence type="predicted"/>
<keyword evidence="2" id="KW-0472">Membrane</keyword>
<gene>
    <name evidence="3" type="ORF">GSY69_13490</name>
</gene>
<keyword evidence="2" id="KW-1133">Transmembrane helix</keyword>
<keyword evidence="2" id="KW-0812">Transmembrane</keyword>
<evidence type="ECO:0008006" key="5">
    <source>
        <dbReference type="Google" id="ProtNLM"/>
    </source>
</evidence>
<dbReference type="AlphaFoldDB" id="A0A6N9HAC4"/>
<feature type="transmembrane region" description="Helical" evidence="2">
    <location>
        <begin position="41"/>
        <end position="63"/>
    </location>
</feature>
<evidence type="ECO:0000313" key="3">
    <source>
        <dbReference type="EMBL" id="MYM20945.1"/>
    </source>
</evidence>
<evidence type="ECO:0000256" key="1">
    <source>
        <dbReference type="SAM" id="MobiDB-lite"/>
    </source>
</evidence>
<sequence>MSSVARAVNAAPARRTRPAAAPERARLRLVVPGIARRRVPFSGLCVAALVVGLLGVLLANIYISHSTYRVQQLSAEQQQLHDRRDELSEDISYRSSPQNIQRAALQAGMVRAKNAEFIRRSDGSIISAEKAVEISGKTPETVPGPRADTRDDPRPNLRSDDRLPTIGGSGTDLTSPSVHSPNG</sequence>
<organism evidence="3 4">
    <name type="scientific">Brevibacterium rongguiense</name>
    <dbReference type="NCBI Taxonomy" id="2695267"/>
    <lineage>
        <taxon>Bacteria</taxon>
        <taxon>Bacillati</taxon>
        <taxon>Actinomycetota</taxon>
        <taxon>Actinomycetes</taxon>
        <taxon>Micrococcales</taxon>
        <taxon>Brevibacteriaceae</taxon>
        <taxon>Brevibacterium</taxon>
    </lineage>
</organism>
<accession>A0A6N9HAC4</accession>
<name>A0A6N9HAC4_9MICO</name>
<evidence type="ECO:0000313" key="4">
    <source>
        <dbReference type="Proteomes" id="UP000469215"/>
    </source>
</evidence>
<comment type="caution">
    <text evidence="3">The sequence shown here is derived from an EMBL/GenBank/DDBJ whole genome shotgun (WGS) entry which is preliminary data.</text>
</comment>
<reference evidence="3 4" key="1">
    <citation type="submission" date="2020-01" db="EMBL/GenBank/DDBJ databases">
        <authorList>
            <person name="Deng T."/>
        </authorList>
    </citation>
    <scope>NUCLEOTIDE SEQUENCE [LARGE SCALE GENOMIC DNA]</scope>
    <source>
        <strain evidence="3 4">5221</strain>
    </source>
</reference>
<feature type="region of interest" description="Disordered" evidence="1">
    <location>
        <begin position="134"/>
        <end position="183"/>
    </location>
</feature>
<evidence type="ECO:0000256" key="2">
    <source>
        <dbReference type="SAM" id="Phobius"/>
    </source>
</evidence>
<feature type="compositionally biased region" description="Basic and acidic residues" evidence="1">
    <location>
        <begin position="147"/>
        <end position="163"/>
    </location>
</feature>
<dbReference type="Proteomes" id="UP000469215">
    <property type="component" value="Unassembled WGS sequence"/>
</dbReference>
<protein>
    <recommendedName>
        <fullName evidence="5">Cell division protein FtsL</fullName>
    </recommendedName>
</protein>